<name>A0A7C3KHA1_9CYAN</name>
<protein>
    <submittedName>
        <fullName evidence="1">Uncharacterized protein</fullName>
    </submittedName>
</protein>
<gene>
    <name evidence="1" type="ORF">ENR64_19560</name>
</gene>
<proteinExistence type="predicted"/>
<comment type="caution">
    <text evidence="1">The sequence shown here is derived from an EMBL/GenBank/DDBJ whole genome shotgun (WGS) entry which is preliminary data.</text>
</comment>
<organism evidence="1">
    <name type="scientific">Oscillatoriales cyanobacterium SpSt-418</name>
    <dbReference type="NCBI Taxonomy" id="2282169"/>
    <lineage>
        <taxon>Bacteria</taxon>
        <taxon>Bacillati</taxon>
        <taxon>Cyanobacteriota</taxon>
        <taxon>Cyanophyceae</taxon>
        <taxon>Oscillatoriophycideae</taxon>
        <taxon>Oscillatoriales</taxon>
    </lineage>
</organism>
<evidence type="ECO:0000313" key="1">
    <source>
        <dbReference type="EMBL" id="HFM99907.1"/>
    </source>
</evidence>
<sequence length="132" mass="15175">MNTSKDPKFLVDHQSVASLINQLHEYFKDSHAHYEVERSQLMSKLDTVDQERELELHRELRKVEAEISLFSVLSDALSIADRILHTRSVMNELGLDNPLYRMHCEAIPDGDNKVSIHCETLPMDSAEVTSRN</sequence>
<dbReference type="EMBL" id="DSRU01000277">
    <property type="protein sequence ID" value="HFM99907.1"/>
    <property type="molecule type" value="Genomic_DNA"/>
</dbReference>
<dbReference type="AlphaFoldDB" id="A0A7C3KHA1"/>
<accession>A0A7C3KHA1</accession>
<reference evidence="1" key="1">
    <citation type="journal article" date="2020" name="mSystems">
        <title>Genome- and Community-Level Interaction Insights into Carbon Utilization and Element Cycling Functions of Hydrothermarchaeota in Hydrothermal Sediment.</title>
        <authorList>
            <person name="Zhou Z."/>
            <person name="Liu Y."/>
            <person name="Xu W."/>
            <person name="Pan J."/>
            <person name="Luo Z.H."/>
            <person name="Li M."/>
        </authorList>
    </citation>
    <scope>NUCLEOTIDE SEQUENCE [LARGE SCALE GENOMIC DNA]</scope>
    <source>
        <strain evidence="1">SpSt-418</strain>
    </source>
</reference>